<dbReference type="RefSeq" id="WP_301414822.1">
    <property type="nucleotide sequence ID" value="NZ_CP098023.1"/>
</dbReference>
<accession>A0ABY9EAU1</accession>
<evidence type="ECO:0000256" key="1">
    <source>
        <dbReference type="ARBA" id="ARBA00022679"/>
    </source>
</evidence>
<evidence type="ECO:0000313" key="2">
    <source>
        <dbReference type="EMBL" id="WKD49036.1"/>
    </source>
</evidence>
<keyword evidence="3" id="KW-1185">Reference proteome</keyword>
<dbReference type="Proteomes" id="UP001321520">
    <property type="component" value="Chromosome"/>
</dbReference>
<dbReference type="PANTHER" id="PTHR48207">
    <property type="entry name" value="SUCCINATE--HYDROXYMETHYLGLUTARATE COA-TRANSFERASE"/>
    <property type="match status" value="1"/>
</dbReference>
<dbReference type="InterPro" id="IPR050483">
    <property type="entry name" value="CoA-transferase_III_domain"/>
</dbReference>
<evidence type="ECO:0000313" key="3">
    <source>
        <dbReference type="Proteomes" id="UP001321520"/>
    </source>
</evidence>
<dbReference type="PANTHER" id="PTHR48207:SF3">
    <property type="entry name" value="SUCCINATE--HYDROXYMETHYLGLUTARATE COA-TRANSFERASE"/>
    <property type="match status" value="1"/>
</dbReference>
<dbReference type="Gene3D" id="3.40.50.10540">
    <property type="entry name" value="Crotonobetainyl-coa:carnitine coa-transferase, domain 1"/>
    <property type="match status" value="3"/>
</dbReference>
<dbReference type="EMBL" id="CP098023">
    <property type="protein sequence ID" value="WKD49036.1"/>
    <property type="molecule type" value="Genomic_DNA"/>
</dbReference>
<keyword evidence="1 2" id="KW-0808">Transferase</keyword>
<organism evidence="2 3">
    <name type="scientific">Microbulbifer spongiae</name>
    <dbReference type="NCBI Taxonomy" id="2944933"/>
    <lineage>
        <taxon>Bacteria</taxon>
        <taxon>Pseudomonadati</taxon>
        <taxon>Pseudomonadota</taxon>
        <taxon>Gammaproteobacteria</taxon>
        <taxon>Cellvibrionales</taxon>
        <taxon>Microbulbiferaceae</taxon>
        <taxon>Microbulbifer</taxon>
    </lineage>
</organism>
<reference evidence="2 3" key="1">
    <citation type="submission" date="2022-05" db="EMBL/GenBank/DDBJ databases">
        <title>Microbulbifer sp. nov., isolated from sponge.</title>
        <authorList>
            <person name="Gao L."/>
        </authorList>
    </citation>
    <scope>NUCLEOTIDE SEQUENCE [LARGE SCALE GENOMIC DNA]</scope>
    <source>
        <strain evidence="2 3">MI-G</strain>
    </source>
</reference>
<protein>
    <submittedName>
        <fullName evidence="2">CoA transferase</fullName>
    </submittedName>
</protein>
<name>A0ABY9EAU1_9GAMM</name>
<dbReference type="InterPro" id="IPR044855">
    <property type="entry name" value="CoA-Trfase_III_dom3_sf"/>
</dbReference>
<dbReference type="Pfam" id="PF02515">
    <property type="entry name" value="CoA_transf_3"/>
    <property type="match status" value="2"/>
</dbReference>
<gene>
    <name evidence="2" type="ORF">M8T91_14195</name>
</gene>
<dbReference type="SUPFAM" id="SSF89796">
    <property type="entry name" value="CoA-transferase family III (CaiB/BaiF)"/>
    <property type="match status" value="2"/>
</dbReference>
<dbReference type="InterPro" id="IPR023606">
    <property type="entry name" value="CoA-Trfase_III_dom_1_sf"/>
</dbReference>
<dbReference type="Gene3D" id="3.30.1540.10">
    <property type="entry name" value="formyl-coa transferase, domain 3"/>
    <property type="match status" value="1"/>
</dbReference>
<proteinExistence type="predicted"/>
<dbReference type="GO" id="GO:0016740">
    <property type="term" value="F:transferase activity"/>
    <property type="evidence" value="ECO:0007669"/>
    <property type="project" value="UniProtKB-KW"/>
</dbReference>
<dbReference type="InterPro" id="IPR003673">
    <property type="entry name" value="CoA-Trfase_fam_III"/>
</dbReference>
<sequence length="826" mass="91032">MAGVLDKIKILDLSRGIAGPMATMVLSESGAEVIKIEGPAGDPNRDTQLGYHVWQRGKRCACYDLKDSAELDLFYQLVRSADILVESYSPGVAKKLGVDFESLQRINPALIVCSITGYGRDTPYSDRPAVDALVSAKLGLHYEQRGRVGAQYHVKGGEVPFADIHFTPDSVVGPRHEDRDGPLFTGTYWPSLGAAYAAMTSINAALLVRQKTGLGQWVETSLMQGALTAGTLAYSYGEFPHAPHFSTWINDSRSPRGNFECADGRWIINWVPNPRFVLGASRGNTLNPAPDMSSRDDPDRIMPAMDDMLVLDHYYPQLTEAFKKFTADEWVAAGEVAGQCIQKIRTPEEALSDELFLQDGCVAKVDDPKYGTTHQVGSLYSLENHKAHVKQGYAVSGEHTDEVRQESAGHIRTSDQFGSALLKQPLEGVTVIDLGLAIAGPFGAQLLSDLGARVIKVNATYDWYWHSNAIAMSANRGKDSIAINMRDPQGVEIIKQLISKADVVIHNMRYKAVESKGLDYASLRESHPELIYCHTRGFEKSRREKLPGNDQTGSALAGVQWEDGACGDGGRPYWSLTTLGDTGNGYLAANAIIQALLEREKTGRGQFVDTSIVNAHLFNTSHILAKEDGGAVQRPHMSRDALGFSAGYRLYKTLDDYICIALSENQHWDKLFELLRTPELRYDERFNSASARSDNDHALTELLMEHFQAHSAAEWFNRLDGVGIPCEVANSKFSRDMWQSDSFLLDRNWLSSFPHPVVGTIGQVGVPYDFSATPALAKSGPLIVGKQTRAILSELGYDEARQAKLFEQQIVADESSYRYPLETPTS</sequence>